<dbReference type="Proteomes" id="UP000326553">
    <property type="component" value="Chromosome"/>
</dbReference>
<keyword evidence="2" id="KW-0378">Hydrolase</keyword>
<name>A0A5J6HZK8_STRAD</name>
<dbReference type="OrthoDB" id="9814966at2"/>
<dbReference type="EMBL" id="CP023695">
    <property type="protein sequence ID" value="QEV22055.1"/>
    <property type="molecule type" value="Genomic_DNA"/>
</dbReference>
<evidence type="ECO:0000259" key="1">
    <source>
        <dbReference type="Pfam" id="PF12697"/>
    </source>
</evidence>
<organism evidence="2 3">
    <name type="scientific">Streptomyces alboniger</name>
    <dbReference type="NCBI Taxonomy" id="132473"/>
    <lineage>
        <taxon>Bacteria</taxon>
        <taxon>Bacillati</taxon>
        <taxon>Actinomycetota</taxon>
        <taxon>Actinomycetes</taxon>
        <taxon>Kitasatosporales</taxon>
        <taxon>Streptomycetaceae</taxon>
        <taxon>Streptomyces</taxon>
        <taxon>Streptomyces aurantiacus group</taxon>
    </lineage>
</organism>
<dbReference type="InterPro" id="IPR029058">
    <property type="entry name" value="AB_hydrolase_fold"/>
</dbReference>
<reference evidence="2 3" key="1">
    <citation type="submission" date="2017-09" db="EMBL/GenBank/DDBJ databases">
        <authorList>
            <person name="Lee N."/>
            <person name="Cho B.-K."/>
        </authorList>
    </citation>
    <scope>NUCLEOTIDE SEQUENCE [LARGE SCALE GENOMIC DNA]</scope>
    <source>
        <strain evidence="2 3">ATCC 12461</strain>
    </source>
</reference>
<dbReference type="Gene3D" id="3.40.50.1820">
    <property type="entry name" value="alpha/beta hydrolase"/>
    <property type="match status" value="1"/>
</dbReference>
<dbReference type="Pfam" id="PF12697">
    <property type="entry name" value="Abhydrolase_6"/>
    <property type="match status" value="1"/>
</dbReference>
<dbReference type="InterPro" id="IPR000073">
    <property type="entry name" value="AB_hydrolase_1"/>
</dbReference>
<dbReference type="InterPro" id="IPR052897">
    <property type="entry name" value="Sec-Metab_Biosynth_Hydrolase"/>
</dbReference>
<dbReference type="PANTHER" id="PTHR37017:SF11">
    <property type="entry name" value="ESTERASE_LIPASE_THIOESTERASE DOMAIN-CONTAINING PROTEIN"/>
    <property type="match status" value="1"/>
</dbReference>
<dbReference type="KEGG" id="salw:CP975_02650"/>
<gene>
    <name evidence="2" type="ORF">CP975_02650</name>
</gene>
<evidence type="ECO:0000313" key="2">
    <source>
        <dbReference type="EMBL" id="QEV22055.1"/>
    </source>
</evidence>
<dbReference type="SUPFAM" id="SSF53474">
    <property type="entry name" value="alpha/beta-Hydrolases"/>
    <property type="match status" value="1"/>
</dbReference>
<sequence length="233" mass="24536">MVLVHGAFADASSWTPVTERLQHSGHPVIAVANPLRGLTHDAAQVAARLAAVPGPVVLVGHSYGGAVITQAAATAPNVKALVYVAAFIPDNGEILGELAARFPGSQLDAALSPVPVPGPDGTTAVDLYIRPDRYHEVFAQDVPRSTTRVLASGQRPLSASAFTDRVSAAAWHTVPSWTLVTTRDRGIVPELQHFQAARARSRTVEVPTSHLPMHARPDAVTALIRSAARTVTP</sequence>
<dbReference type="GO" id="GO:0016787">
    <property type="term" value="F:hydrolase activity"/>
    <property type="evidence" value="ECO:0007669"/>
    <property type="project" value="UniProtKB-KW"/>
</dbReference>
<accession>A0A5J6HZK8</accession>
<evidence type="ECO:0000313" key="3">
    <source>
        <dbReference type="Proteomes" id="UP000326553"/>
    </source>
</evidence>
<protein>
    <submittedName>
        <fullName evidence="2">Alpha/beta hydrolase</fullName>
    </submittedName>
</protein>
<feature type="domain" description="AB hydrolase-1" evidence="1">
    <location>
        <begin position="1"/>
        <end position="222"/>
    </location>
</feature>
<dbReference type="PANTHER" id="PTHR37017">
    <property type="entry name" value="AB HYDROLASE-1 DOMAIN-CONTAINING PROTEIN-RELATED"/>
    <property type="match status" value="1"/>
</dbReference>
<dbReference type="AlphaFoldDB" id="A0A5J6HZK8"/>
<keyword evidence="3" id="KW-1185">Reference proteome</keyword>
<proteinExistence type="predicted"/>